<name>Q2G3K8_NOVAD</name>
<organism evidence="2 3">
    <name type="scientific">Novosphingobium aromaticivorans (strain ATCC 700278 / DSM 12444 / CCUG 56034 / CIP 105152 / NBRC 16084 / F199)</name>
    <dbReference type="NCBI Taxonomy" id="279238"/>
    <lineage>
        <taxon>Bacteria</taxon>
        <taxon>Pseudomonadati</taxon>
        <taxon>Pseudomonadota</taxon>
        <taxon>Alphaproteobacteria</taxon>
        <taxon>Sphingomonadales</taxon>
        <taxon>Sphingomonadaceae</taxon>
        <taxon>Novosphingobium</taxon>
    </lineage>
</organism>
<protein>
    <recommendedName>
        <fullName evidence="1">Bacteriophage phiJL001 Gp84 C-terminal domain-containing protein</fullName>
    </recommendedName>
</protein>
<keyword evidence="3" id="KW-1185">Reference proteome</keyword>
<dbReference type="EMBL" id="CP000248">
    <property type="protein sequence ID" value="ABD27565.1"/>
    <property type="molecule type" value="Genomic_DNA"/>
</dbReference>
<dbReference type="RefSeq" id="WP_011446769.1">
    <property type="nucleotide sequence ID" value="NC_007794.1"/>
</dbReference>
<reference evidence="3" key="1">
    <citation type="submission" date="2006-01" db="EMBL/GenBank/DDBJ databases">
        <title>Complete sequence of Novosphingobium aromaticivorans DSM 12444.</title>
        <authorList>
            <consortium name="US DOE Joint Genome Institute"/>
            <person name="Copeland A."/>
            <person name="Lucas S."/>
            <person name="Lapidus A."/>
            <person name="Barry K."/>
            <person name="Detter J.C."/>
            <person name="Glavina T."/>
            <person name="Hammon N."/>
            <person name="Israni S."/>
            <person name="Pitluck S."/>
            <person name="Chain P."/>
            <person name="Malfatti S."/>
            <person name="Shin M."/>
            <person name="Vergez L."/>
            <person name="Schmutz J."/>
            <person name="Larimer F."/>
            <person name="Land M."/>
            <person name="Kyrpides N."/>
            <person name="Ivanova N."/>
            <person name="Fredrickson J."/>
            <person name="Balkwill D."/>
            <person name="Romine M.F."/>
            <person name="Richardson P."/>
        </authorList>
    </citation>
    <scope>NUCLEOTIDE SEQUENCE [LARGE SCALE GENOMIC DNA]</scope>
    <source>
        <strain evidence="3">ATCC 700278 / DSM 12444 / CCUG 56034 / CIP 105152 / NBRC 16084 / F199</strain>
    </source>
</reference>
<dbReference type="Pfam" id="PF09931">
    <property type="entry name" value="Phage_phiJL001_Gp84_N"/>
    <property type="match status" value="1"/>
</dbReference>
<gene>
    <name evidence="2" type="ordered locus">Saro_3130</name>
</gene>
<dbReference type="STRING" id="279238.Saro_3130"/>
<dbReference type="AlphaFoldDB" id="Q2G3K8"/>
<evidence type="ECO:0000259" key="1">
    <source>
        <dbReference type="Pfam" id="PF09356"/>
    </source>
</evidence>
<feature type="domain" description="Bacteriophage phiJL001 Gp84 C-terminal" evidence="1">
    <location>
        <begin position="187"/>
        <end position="263"/>
    </location>
</feature>
<dbReference type="Proteomes" id="UP000009134">
    <property type="component" value="Chromosome"/>
</dbReference>
<dbReference type="eggNOG" id="COG5449">
    <property type="taxonomic scope" value="Bacteria"/>
</dbReference>
<sequence length="273" mass="29471">MTRAWFSQSLETVAMWWRIERCDGVALGFTSHDRDLVLNGLRHRTAPGMVPSAIRKSASLEADTAEVAGALAHDAISEADLASGRFDGAHVTVGLVDWETLETETLFAGSIGAIGREGDAFSAELESAKQRLAREVVPRTSPTCRAEFCAEGCTLSAARFSHEAMLTQASADRQWIKIDQAGSPARFEFGWLRPVDGPDAGATLRITAVDDGWLVLERPLSAQSLVGLRLIVREGCDHTIATCASRFGNAVNFQGEPYLPGNDLLTRYPPANA</sequence>
<dbReference type="KEGG" id="nar:Saro_3130"/>
<evidence type="ECO:0000313" key="3">
    <source>
        <dbReference type="Proteomes" id="UP000009134"/>
    </source>
</evidence>
<dbReference type="HOGENOM" id="CLU_080134_0_0_5"/>
<dbReference type="InterPro" id="IPR018964">
    <property type="entry name" value="Phage_phiJL001_Gp84_C"/>
</dbReference>
<accession>Q2G3K8</accession>
<dbReference type="InterPro" id="IPR011928">
    <property type="entry name" value="Phage_phiJL001_Gp84"/>
</dbReference>
<dbReference type="Pfam" id="PF09356">
    <property type="entry name" value="Phage_BR0599"/>
    <property type="match status" value="1"/>
</dbReference>
<proteinExistence type="predicted"/>
<evidence type="ECO:0000313" key="2">
    <source>
        <dbReference type="EMBL" id="ABD27565.1"/>
    </source>
</evidence>
<dbReference type="NCBIfam" id="TIGR02218">
    <property type="entry name" value="phg_TIGR02218"/>
    <property type="match status" value="1"/>
</dbReference>